<evidence type="ECO:0000313" key="6">
    <source>
        <dbReference type="EMBL" id="KAF0715963.1"/>
    </source>
</evidence>
<evidence type="ECO:0000256" key="4">
    <source>
        <dbReference type="ARBA" id="ARBA00022989"/>
    </source>
</evidence>
<organism evidence="6 7">
    <name type="scientific">Aphis craccivora</name>
    <name type="common">Cowpea aphid</name>
    <dbReference type="NCBI Taxonomy" id="307492"/>
    <lineage>
        <taxon>Eukaryota</taxon>
        <taxon>Metazoa</taxon>
        <taxon>Ecdysozoa</taxon>
        <taxon>Arthropoda</taxon>
        <taxon>Hexapoda</taxon>
        <taxon>Insecta</taxon>
        <taxon>Pterygota</taxon>
        <taxon>Neoptera</taxon>
        <taxon>Paraneoptera</taxon>
        <taxon>Hemiptera</taxon>
        <taxon>Sternorrhyncha</taxon>
        <taxon>Aphidomorpha</taxon>
        <taxon>Aphidoidea</taxon>
        <taxon>Aphididae</taxon>
        <taxon>Aphidini</taxon>
        <taxon>Aphis</taxon>
        <taxon>Aphis</taxon>
    </lineage>
</organism>
<name>A0A6G0W0I1_APHCR</name>
<proteinExistence type="predicted"/>
<evidence type="ECO:0000313" key="7">
    <source>
        <dbReference type="Proteomes" id="UP000478052"/>
    </source>
</evidence>
<evidence type="ECO:0000256" key="3">
    <source>
        <dbReference type="ARBA" id="ARBA00022692"/>
    </source>
</evidence>
<keyword evidence="5" id="KW-0472">Membrane</keyword>
<protein>
    <submittedName>
        <fullName evidence="6">Putative gustatory receptor 28b</fullName>
    </submittedName>
</protein>
<keyword evidence="7" id="KW-1185">Reference proteome</keyword>
<sequence length="88" mass="10102">ALKSKMFISDINNRYLDNNTKEELQIFFNQVANCSIEITAYDFITLNNHLMTSAIIAGTTYLVILLQYDSQIELNEYTTTMTTFTTTT</sequence>
<dbReference type="GO" id="GO:0050909">
    <property type="term" value="P:sensory perception of taste"/>
    <property type="evidence" value="ECO:0007669"/>
    <property type="project" value="InterPro"/>
</dbReference>
<keyword evidence="3" id="KW-0812">Transmembrane</keyword>
<evidence type="ECO:0000256" key="1">
    <source>
        <dbReference type="ARBA" id="ARBA00004651"/>
    </source>
</evidence>
<feature type="non-terminal residue" evidence="6">
    <location>
        <position position="1"/>
    </location>
</feature>
<evidence type="ECO:0000256" key="5">
    <source>
        <dbReference type="ARBA" id="ARBA00023136"/>
    </source>
</evidence>
<evidence type="ECO:0000256" key="2">
    <source>
        <dbReference type="ARBA" id="ARBA00022475"/>
    </source>
</evidence>
<keyword evidence="2" id="KW-1003">Cell membrane</keyword>
<accession>A0A6G0W0I1</accession>
<dbReference type="InterPro" id="IPR013604">
    <property type="entry name" value="7TM_chemorcpt"/>
</dbReference>
<keyword evidence="6" id="KW-0675">Receptor</keyword>
<dbReference type="GO" id="GO:0005886">
    <property type="term" value="C:plasma membrane"/>
    <property type="evidence" value="ECO:0007669"/>
    <property type="project" value="UniProtKB-SubCell"/>
</dbReference>
<comment type="caution">
    <text evidence="6">The sequence shown here is derived from an EMBL/GenBank/DDBJ whole genome shotgun (WGS) entry which is preliminary data.</text>
</comment>
<dbReference type="OrthoDB" id="6604268at2759"/>
<dbReference type="AlphaFoldDB" id="A0A6G0W0I1"/>
<dbReference type="EMBL" id="VUJU01010076">
    <property type="protein sequence ID" value="KAF0715963.1"/>
    <property type="molecule type" value="Genomic_DNA"/>
</dbReference>
<comment type="subcellular location">
    <subcellularLocation>
        <location evidence="1">Cell membrane</location>
        <topology evidence="1">Multi-pass membrane protein</topology>
    </subcellularLocation>
</comment>
<keyword evidence="4" id="KW-1133">Transmembrane helix</keyword>
<dbReference type="Proteomes" id="UP000478052">
    <property type="component" value="Unassembled WGS sequence"/>
</dbReference>
<dbReference type="Pfam" id="PF08395">
    <property type="entry name" value="7tm_7"/>
    <property type="match status" value="1"/>
</dbReference>
<gene>
    <name evidence="6" type="ORF">FWK35_00031818</name>
</gene>
<reference evidence="6 7" key="1">
    <citation type="submission" date="2019-08" db="EMBL/GenBank/DDBJ databases">
        <title>Whole genome of Aphis craccivora.</title>
        <authorList>
            <person name="Voronova N.V."/>
            <person name="Shulinski R.S."/>
            <person name="Bandarenka Y.V."/>
            <person name="Zhorov D.G."/>
            <person name="Warner D."/>
        </authorList>
    </citation>
    <scope>NUCLEOTIDE SEQUENCE [LARGE SCALE GENOMIC DNA]</scope>
    <source>
        <strain evidence="6">180601</strain>
        <tissue evidence="6">Whole Body</tissue>
    </source>
</reference>